<dbReference type="Gene3D" id="3.40.30.10">
    <property type="entry name" value="Glutaredoxin"/>
    <property type="match status" value="1"/>
</dbReference>
<accession>A0A6A8DD96</accession>
<dbReference type="OrthoDB" id="9801358at2"/>
<organism evidence="1 2">
    <name type="scientific">Aquibacillus halophilus</name>
    <dbReference type="NCBI Taxonomy" id="930132"/>
    <lineage>
        <taxon>Bacteria</taxon>
        <taxon>Bacillati</taxon>
        <taxon>Bacillota</taxon>
        <taxon>Bacilli</taxon>
        <taxon>Bacillales</taxon>
        <taxon>Bacillaceae</taxon>
        <taxon>Aquibacillus</taxon>
    </lineage>
</organism>
<sequence length="118" mass="13192">MATIEIFDPALCCATGVCGPSVDPELTRIATAIFLLEKRGIDIKRYNLANDAQFFVNEIKVQQLLEEKGIDVLPVVLVNKEVKKLGDYPTNDELEQWTGIPKMDLDKKEEKSKGISLL</sequence>
<gene>
    <name evidence="1" type="primary">arsD</name>
    <name evidence="1" type="ORF">GH741_12775</name>
</gene>
<reference evidence="1" key="1">
    <citation type="submission" date="2019-11" db="EMBL/GenBank/DDBJ databases">
        <authorList>
            <person name="Li J."/>
        </authorList>
    </citation>
    <scope>NUCLEOTIDE SEQUENCE</scope>
    <source>
        <strain evidence="1">B6B</strain>
    </source>
</reference>
<dbReference type="EMBL" id="WJNG01000010">
    <property type="protein sequence ID" value="MRH43554.1"/>
    <property type="molecule type" value="Genomic_DNA"/>
</dbReference>
<dbReference type="InterPro" id="IPR010712">
    <property type="entry name" value="Arsenical-R_ArsD"/>
</dbReference>
<evidence type="ECO:0000313" key="1">
    <source>
        <dbReference type="EMBL" id="MRH43554.1"/>
    </source>
</evidence>
<dbReference type="GO" id="GO:0046685">
    <property type="term" value="P:response to arsenic-containing substance"/>
    <property type="evidence" value="ECO:0007669"/>
    <property type="project" value="InterPro"/>
</dbReference>
<protein>
    <submittedName>
        <fullName evidence="1">Arsenite efflux transporter metallochaperone ArsD</fullName>
    </submittedName>
</protein>
<dbReference type="NCBIfam" id="NF033727">
    <property type="entry name" value="chaperon_ArsD"/>
    <property type="match status" value="1"/>
</dbReference>
<evidence type="ECO:0000313" key="2">
    <source>
        <dbReference type="Proteomes" id="UP000799092"/>
    </source>
</evidence>
<dbReference type="Pfam" id="PF06953">
    <property type="entry name" value="ArsD"/>
    <property type="match status" value="1"/>
</dbReference>
<proteinExistence type="predicted"/>
<dbReference type="Proteomes" id="UP000799092">
    <property type="component" value="Unassembled WGS sequence"/>
</dbReference>
<dbReference type="GO" id="GO:0045892">
    <property type="term" value="P:negative regulation of DNA-templated transcription"/>
    <property type="evidence" value="ECO:0007669"/>
    <property type="project" value="InterPro"/>
</dbReference>
<dbReference type="AlphaFoldDB" id="A0A6A8DD96"/>
<keyword evidence="2" id="KW-1185">Reference proteome</keyword>
<dbReference type="GO" id="GO:0003677">
    <property type="term" value="F:DNA binding"/>
    <property type="evidence" value="ECO:0007669"/>
    <property type="project" value="InterPro"/>
</dbReference>
<dbReference type="RefSeq" id="WP_153737184.1">
    <property type="nucleotide sequence ID" value="NZ_WJNG01000010.1"/>
</dbReference>
<comment type="caution">
    <text evidence="1">The sequence shown here is derived from an EMBL/GenBank/DDBJ whole genome shotgun (WGS) entry which is preliminary data.</text>
</comment>
<name>A0A6A8DD96_9BACI</name>